<protein>
    <recommendedName>
        <fullName evidence="9">Periplasmic chaperone PpiD</fullName>
    </recommendedName>
    <alternativeName>
        <fullName evidence="10">Periplasmic folding chaperone</fullName>
    </alternativeName>
</protein>
<evidence type="ECO:0000256" key="6">
    <source>
        <dbReference type="ARBA" id="ARBA00023136"/>
    </source>
</evidence>
<proteinExistence type="inferred from homology"/>
<dbReference type="GO" id="GO:0016853">
    <property type="term" value="F:isomerase activity"/>
    <property type="evidence" value="ECO:0007669"/>
    <property type="project" value="UniProtKB-KW"/>
</dbReference>
<evidence type="ECO:0000256" key="2">
    <source>
        <dbReference type="ARBA" id="ARBA00022475"/>
    </source>
</evidence>
<keyword evidence="3" id="KW-0997">Cell inner membrane</keyword>
<dbReference type="Proteomes" id="UP001629156">
    <property type="component" value="Unassembled WGS sequence"/>
</dbReference>
<dbReference type="Gene3D" id="3.10.50.40">
    <property type="match status" value="1"/>
</dbReference>
<evidence type="ECO:0000256" key="11">
    <source>
        <dbReference type="PROSITE-ProRule" id="PRU00278"/>
    </source>
</evidence>
<dbReference type="PANTHER" id="PTHR47529">
    <property type="entry name" value="PEPTIDYL-PROLYL CIS-TRANS ISOMERASE D"/>
    <property type="match status" value="1"/>
</dbReference>
<evidence type="ECO:0000256" key="9">
    <source>
        <dbReference type="ARBA" id="ARBA00040743"/>
    </source>
</evidence>
<dbReference type="RefSeq" id="WP_408083316.1">
    <property type="nucleotide sequence ID" value="NZ_JBELPZ010000001.1"/>
</dbReference>
<dbReference type="PANTHER" id="PTHR47529:SF1">
    <property type="entry name" value="PERIPLASMIC CHAPERONE PPID"/>
    <property type="match status" value="1"/>
</dbReference>
<organism evidence="14 15">
    <name type="scientific">Flavobacterium rhizosphaerae</name>
    <dbReference type="NCBI Taxonomy" id="3163298"/>
    <lineage>
        <taxon>Bacteria</taxon>
        <taxon>Pseudomonadati</taxon>
        <taxon>Bacteroidota</taxon>
        <taxon>Flavobacteriia</taxon>
        <taxon>Flavobacteriales</taxon>
        <taxon>Flavobacteriaceae</taxon>
        <taxon>Flavobacterium</taxon>
    </lineage>
</organism>
<keyword evidence="6 12" id="KW-0472">Membrane</keyword>
<comment type="similarity">
    <text evidence="8">Belongs to the PpiD chaperone family.</text>
</comment>
<evidence type="ECO:0000256" key="8">
    <source>
        <dbReference type="ARBA" id="ARBA00038408"/>
    </source>
</evidence>
<feature type="transmembrane region" description="Helical" evidence="12">
    <location>
        <begin position="12"/>
        <end position="31"/>
    </location>
</feature>
<keyword evidence="7" id="KW-0143">Chaperone</keyword>
<dbReference type="Pfam" id="PF13623">
    <property type="entry name" value="SurA_N_2"/>
    <property type="match status" value="1"/>
</dbReference>
<accession>A0ABW8YSA9</accession>
<dbReference type="InterPro" id="IPR000297">
    <property type="entry name" value="PPIase_PpiC"/>
</dbReference>
<feature type="domain" description="PpiC" evidence="13">
    <location>
        <begin position="343"/>
        <end position="450"/>
    </location>
</feature>
<evidence type="ECO:0000256" key="1">
    <source>
        <dbReference type="ARBA" id="ARBA00004382"/>
    </source>
</evidence>
<evidence type="ECO:0000256" key="10">
    <source>
        <dbReference type="ARBA" id="ARBA00042775"/>
    </source>
</evidence>
<dbReference type="InterPro" id="IPR052029">
    <property type="entry name" value="PpiD_chaperone"/>
</dbReference>
<dbReference type="SUPFAM" id="SSF109998">
    <property type="entry name" value="Triger factor/SurA peptide-binding domain-like"/>
    <property type="match status" value="1"/>
</dbReference>
<evidence type="ECO:0000313" key="15">
    <source>
        <dbReference type="Proteomes" id="UP001629156"/>
    </source>
</evidence>
<evidence type="ECO:0000256" key="12">
    <source>
        <dbReference type="SAM" id="Phobius"/>
    </source>
</evidence>
<dbReference type="SUPFAM" id="SSF54534">
    <property type="entry name" value="FKBP-like"/>
    <property type="match status" value="1"/>
</dbReference>
<evidence type="ECO:0000313" key="14">
    <source>
        <dbReference type="EMBL" id="MFL9843084.1"/>
    </source>
</evidence>
<dbReference type="InterPro" id="IPR046357">
    <property type="entry name" value="PPIase_dom_sf"/>
</dbReference>
<name>A0ABW8YSA9_9FLAO</name>
<comment type="caution">
    <text evidence="14">The sequence shown here is derived from an EMBL/GenBank/DDBJ whole genome shotgun (WGS) entry which is preliminary data.</text>
</comment>
<keyword evidence="2" id="KW-1003">Cell membrane</keyword>
<evidence type="ECO:0000256" key="7">
    <source>
        <dbReference type="ARBA" id="ARBA00023186"/>
    </source>
</evidence>
<evidence type="ECO:0000256" key="3">
    <source>
        <dbReference type="ARBA" id="ARBA00022519"/>
    </source>
</evidence>
<comment type="subcellular location">
    <subcellularLocation>
        <location evidence="1">Cell inner membrane</location>
        <topology evidence="1">Single-pass type II membrane protein</topology>
        <orientation evidence="1">Periplasmic side</orientation>
    </subcellularLocation>
</comment>
<keyword evidence="11" id="KW-0697">Rotamase</keyword>
<dbReference type="PROSITE" id="PS50198">
    <property type="entry name" value="PPIC_PPIASE_2"/>
    <property type="match status" value="1"/>
</dbReference>
<reference evidence="14 15" key="1">
    <citation type="submission" date="2024-06" db="EMBL/GenBank/DDBJ databases">
        <authorList>
            <person name="Kaempfer P."/>
            <person name="Viver T."/>
        </authorList>
    </citation>
    <scope>NUCLEOTIDE SEQUENCE [LARGE SCALE GENOMIC DNA]</scope>
    <source>
        <strain evidence="14 15">ST-119</strain>
    </source>
</reference>
<sequence>MAVLSKIRERSLLLILVIGFCLLAFIVGDIIRNGGFGVTKNVGSVNGEDIPSQEFLQKVQNMERNQPGSGSMAFNSVWNQEVESILYKEKTDKAGLRAGREHVLDVYAQQFAGNPQFLNAFGKFDKAKFNTYLQEMKSTNPEMYRAIESNRPAVEDYAKRQFYVALLQGGVYTTKAEAKAKYEMENDKVSFDYVYVPYTTVNDEEVKVSDDEIVAYMKKNEKKYKADATRNLEYVLIENKPSTADENEIRGNINSLLSPSVEYNESTGKNDTIPSFANVSDDKIGEYVREHSDMPYDTTYVTKEQLPVDYANEIFNLQKGQVYGPYTFNGYQMLTKMVGRKPNESTKVVHVLVAYKGALRAAPSITRTKEEAKALADTYLNQTNSNPEAIKELAKTNSDDPGSAQNAGIYDVTPDGGWAEEFKDFAVKSPAGKTGVVETDFGYHVMRILEKNDAVQIATIAQKIQPSEKTVDDLFTKATKLEVDAAEGKKSFEELAKENGLTVVPVNGVTINDQNIQGLGAQRGIIRWAYDDETEEGAVKRFDVTNGHVIVKVKSINKEGLQPVDAVKLTILPILQNEKKAAIIKEKMKGESLEEVAKSTGSSVSSASSITMANPIIQGVGSEPKVVGTAFGLEDGKTSGLVDDTTGVFKVRKKSVEKAPELPNYTSYVSRMNSQNRGSVQPRLTKAMKEEADIEDNRYMFY</sequence>
<evidence type="ECO:0000256" key="5">
    <source>
        <dbReference type="ARBA" id="ARBA00022989"/>
    </source>
</evidence>
<evidence type="ECO:0000259" key="13">
    <source>
        <dbReference type="PROSITE" id="PS50198"/>
    </source>
</evidence>
<dbReference type="InterPro" id="IPR027304">
    <property type="entry name" value="Trigger_fact/SurA_dom_sf"/>
</dbReference>
<keyword evidence="5 12" id="KW-1133">Transmembrane helix</keyword>
<dbReference type="Pfam" id="PF13616">
    <property type="entry name" value="Rotamase_3"/>
    <property type="match status" value="1"/>
</dbReference>
<dbReference type="EMBL" id="JBELPZ010000001">
    <property type="protein sequence ID" value="MFL9843084.1"/>
    <property type="molecule type" value="Genomic_DNA"/>
</dbReference>
<evidence type="ECO:0000256" key="4">
    <source>
        <dbReference type="ARBA" id="ARBA00022692"/>
    </source>
</evidence>
<gene>
    <name evidence="14" type="ORF">ABS766_01505</name>
</gene>
<keyword evidence="11 14" id="KW-0413">Isomerase</keyword>
<keyword evidence="4 12" id="KW-0812">Transmembrane</keyword>
<keyword evidence="15" id="KW-1185">Reference proteome</keyword>